<dbReference type="InterPro" id="IPR035987">
    <property type="entry name" value="Ribosomal_uS8_sf"/>
</dbReference>
<proteinExistence type="inferred from homology"/>
<comment type="function">
    <text evidence="8">One of the primary rRNA binding proteins, it binds directly to 16S rRNA central domain where it helps coordinate assembly of the platform of the 30S subunit.</text>
</comment>
<comment type="similarity">
    <text evidence="1 8 9">Belongs to the universal ribosomal protein uS8 family.</text>
</comment>
<dbReference type="Proteomes" id="UP000298058">
    <property type="component" value="Unassembled WGS sequence"/>
</dbReference>
<dbReference type="EMBL" id="RQHW01000047">
    <property type="protein sequence ID" value="TGN18357.1"/>
    <property type="molecule type" value="Genomic_DNA"/>
</dbReference>
<evidence type="ECO:0000256" key="5">
    <source>
        <dbReference type="ARBA" id="ARBA00023274"/>
    </source>
</evidence>
<dbReference type="PANTHER" id="PTHR11758">
    <property type="entry name" value="40S RIBOSOMAL PROTEIN S15A"/>
    <property type="match status" value="1"/>
</dbReference>
<sequence length="132" mass="14908">MSLSDPIADMLTRIRNAQQAKHELCVIPGSKIKKSILDLLKEEGFLDDVQTVKNGSFDDFQVKLKYDTEKKPVIRMIERVSTPGRRVYIQSGEIRPFRNNIGTLILSTSKGVMTGKRARKLRVGGEVLCKVF</sequence>
<dbReference type="InterPro" id="IPR000630">
    <property type="entry name" value="Ribosomal_uS8"/>
</dbReference>
<dbReference type="HAMAP" id="MF_01302_B">
    <property type="entry name" value="Ribosomal_uS8_B"/>
    <property type="match status" value="1"/>
</dbReference>
<dbReference type="SUPFAM" id="SSF56047">
    <property type="entry name" value="Ribosomal protein S8"/>
    <property type="match status" value="1"/>
</dbReference>
<dbReference type="InterPro" id="IPR047863">
    <property type="entry name" value="Ribosomal_uS8_CS"/>
</dbReference>
<keyword evidence="3 8" id="KW-0694">RNA-binding</keyword>
<comment type="caution">
    <text evidence="10">The sequence shown here is derived from an EMBL/GenBank/DDBJ whole genome shotgun (WGS) entry which is preliminary data.</text>
</comment>
<dbReference type="GO" id="GO:0003735">
    <property type="term" value="F:structural constituent of ribosome"/>
    <property type="evidence" value="ECO:0007669"/>
    <property type="project" value="InterPro"/>
</dbReference>
<dbReference type="Gene3D" id="3.30.1490.10">
    <property type="match status" value="1"/>
</dbReference>
<dbReference type="Gene3D" id="3.30.1370.30">
    <property type="match status" value="1"/>
</dbReference>
<evidence type="ECO:0000256" key="8">
    <source>
        <dbReference type="HAMAP-Rule" id="MF_01302"/>
    </source>
</evidence>
<evidence type="ECO:0000256" key="2">
    <source>
        <dbReference type="ARBA" id="ARBA00022730"/>
    </source>
</evidence>
<evidence type="ECO:0000256" key="7">
    <source>
        <dbReference type="ARBA" id="ARBA00046740"/>
    </source>
</evidence>
<dbReference type="PROSITE" id="PS00053">
    <property type="entry name" value="RIBOSOMAL_S8"/>
    <property type="match status" value="1"/>
</dbReference>
<dbReference type="Pfam" id="PF00410">
    <property type="entry name" value="Ribosomal_S8"/>
    <property type="match status" value="1"/>
</dbReference>
<keyword evidence="2 8" id="KW-0699">rRNA-binding</keyword>
<dbReference type="GO" id="GO:0005840">
    <property type="term" value="C:ribosome"/>
    <property type="evidence" value="ECO:0007669"/>
    <property type="project" value="UniProtKB-KW"/>
</dbReference>
<dbReference type="GO" id="GO:0019843">
    <property type="term" value="F:rRNA binding"/>
    <property type="evidence" value="ECO:0007669"/>
    <property type="project" value="UniProtKB-UniRule"/>
</dbReference>
<dbReference type="FunFam" id="3.30.1370.30:FF:000002">
    <property type="entry name" value="30S ribosomal protein S8"/>
    <property type="match status" value="1"/>
</dbReference>
<keyword evidence="11" id="KW-1185">Reference proteome</keyword>
<dbReference type="OrthoDB" id="9802617at2"/>
<organism evidence="10 11">
    <name type="scientific">Leptospira idonii</name>
    <dbReference type="NCBI Taxonomy" id="1193500"/>
    <lineage>
        <taxon>Bacteria</taxon>
        <taxon>Pseudomonadati</taxon>
        <taxon>Spirochaetota</taxon>
        <taxon>Spirochaetia</taxon>
        <taxon>Leptospirales</taxon>
        <taxon>Leptospiraceae</taxon>
        <taxon>Leptospira</taxon>
    </lineage>
</organism>
<dbReference type="AlphaFoldDB" id="A0A4R9LYD4"/>
<dbReference type="NCBIfam" id="NF001109">
    <property type="entry name" value="PRK00136.1"/>
    <property type="match status" value="1"/>
</dbReference>
<keyword evidence="5 8" id="KW-0687">Ribonucleoprotein</keyword>
<dbReference type="RefSeq" id="WP_135761043.1">
    <property type="nucleotide sequence ID" value="NZ_RQHW01000047.1"/>
</dbReference>
<keyword evidence="4 8" id="KW-0689">Ribosomal protein</keyword>
<gene>
    <name evidence="8" type="primary">rpsH</name>
    <name evidence="10" type="ORF">EHS15_13210</name>
</gene>
<dbReference type="GO" id="GO:1990904">
    <property type="term" value="C:ribonucleoprotein complex"/>
    <property type="evidence" value="ECO:0007669"/>
    <property type="project" value="UniProtKB-KW"/>
</dbReference>
<evidence type="ECO:0000256" key="3">
    <source>
        <dbReference type="ARBA" id="ARBA00022884"/>
    </source>
</evidence>
<evidence type="ECO:0000256" key="6">
    <source>
        <dbReference type="ARBA" id="ARBA00035258"/>
    </source>
</evidence>
<protein>
    <recommendedName>
        <fullName evidence="6 8">Small ribosomal subunit protein uS8</fullName>
    </recommendedName>
</protein>
<evidence type="ECO:0000256" key="9">
    <source>
        <dbReference type="RuleBase" id="RU003660"/>
    </source>
</evidence>
<evidence type="ECO:0000256" key="4">
    <source>
        <dbReference type="ARBA" id="ARBA00022980"/>
    </source>
</evidence>
<dbReference type="GO" id="GO:0005737">
    <property type="term" value="C:cytoplasm"/>
    <property type="evidence" value="ECO:0007669"/>
    <property type="project" value="UniProtKB-ARBA"/>
</dbReference>
<accession>A0A4R9LYD4</accession>
<name>A0A4R9LYD4_9LEPT</name>
<reference evidence="10" key="1">
    <citation type="journal article" date="2019" name="PLoS Negl. Trop. Dis.">
        <title>Revisiting the worldwide diversity of Leptospira species in the environment.</title>
        <authorList>
            <person name="Vincent A.T."/>
            <person name="Schiettekatte O."/>
            <person name="Bourhy P."/>
            <person name="Veyrier F.J."/>
            <person name="Picardeau M."/>
        </authorList>
    </citation>
    <scope>NUCLEOTIDE SEQUENCE [LARGE SCALE GENOMIC DNA]</scope>
    <source>
        <strain evidence="10">201300427</strain>
    </source>
</reference>
<dbReference type="FunFam" id="3.30.1490.10:FF:000001">
    <property type="entry name" value="30S ribosomal protein S8"/>
    <property type="match status" value="1"/>
</dbReference>
<evidence type="ECO:0000256" key="1">
    <source>
        <dbReference type="ARBA" id="ARBA00006471"/>
    </source>
</evidence>
<evidence type="ECO:0000313" key="10">
    <source>
        <dbReference type="EMBL" id="TGN18357.1"/>
    </source>
</evidence>
<evidence type="ECO:0000313" key="11">
    <source>
        <dbReference type="Proteomes" id="UP000298058"/>
    </source>
</evidence>
<dbReference type="GO" id="GO:0006412">
    <property type="term" value="P:translation"/>
    <property type="evidence" value="ECO:0007669"/>
    <property type="project" value="UniProtKB-UniRule"/>
</dbReference>
<comment type="subunit">
    <text evidence="7 8">Part of the 30S ribosomal subunit. Contacts proteins S5 and S12.</text>
</comment>